<keyword evidence="4" id="KW-1185">Reference proteome</keyword>
<proteinExistence type="predicted"/>
<evidence type="ECO:0000313" key="4">
    <source>
        <dbReference type="Proteomes" id="UP000800041"/>
    </source>
</evidence>
<keyword evidence="1" id="KW-1133">Transmembrane helix</keyword>
<evidence type="ECO:0000256" key="2">
    <source>
        <dbReference type="SAM" id="SignalP"/>
    </source>
</evidence>
<keyword evidence="1" id="KW-0812">Transmembrane</keyword>
<evidence type="ECO:0000256" key="1">
    <source>
        <dbReference type="SAM" id="Phobius"/>
    </source>
</evidence>
<evidence type="ECO:0000313" key="3">
    <source>
        <dbReference type="EMBL" id="KAF1992597.1"/>
    </source>
</evidence>
<dbReference type="PANTHER" id="PTHR35043">
    <property type="entry name" value="TRANSCRIPTION FACTOR DOMAIN-CONTAINING PROTEIN"/>
    <property type="match status" value="1"/>
</dbReference>
<keyword evidence="2" id="KW-0732">Signal</keyword>
<feature type="chain" id="PRO_5026190075" evidence="2">
    <location>
        <begin position="22"/>
        <end position="600"/>
    </location>
</feature>
<feature type="transmembrane region" description="Helical" evidence="1">
    <location>
        <begin position="45"/>
        <end position="69"/>
    </location>
</feature>
<organism evidence="3 4">
    <name type="scientific">Aulographum hederae CBS 113979</name>
    <dbReference type="NCBI Taxonomy" id="1176131"/>
    <lineage>
        <taxon>Eukaryota</taxon>
        <taxon>Fungi</taxon>
        <taxon>Dikarya</taxon>
        <taxon>Ascomycota</taxon>
        <taxon>Pezizomycotina</taxon>
        <taxon>Dothideomycetes</taxon>
        <taxon>Pleosporomycetidae</taxon>
        <taxon>Aulographales</taxon>
        <taxon>Aulographaceae</taxon>
    </lineage>
</organism>
<name>A0A6G1HHP8_9PEZI</name>
<dbReference type="EMBL" id="ML977137">
    <property type="protein sequence ID" value="KAF1992597.1"/>
    <property type="molecule type" value="Genomic_DNA"/>
</dbReference>
<reference evidence="3" key="1">
    <citation type="journal article" date="2020" name="Stud. Mycol.">
        <title>101 Dothideomycetes genomes: a test case for predicting lifestyles and emergence of pathogens.</title>
        <authorList>
            <person name="Haridas S."/>
            <person name="Albert R."/>
            <person name="Binder M."/>
            <person name="Bloem J."/>
            <person name="Labutti K."/>
            <person name="Salamov A."/>
            <person name="Andreopoulos B."/>
            <person name="Baker S."/>
            <person name="Barry K."/>
            <person name="Bills G."/>
            <person name="Bluhm B."/>
            <person name="Cannon C."/>
            <person name="Castanera R."/>
            <person name="Culley D."/>
            <person name="Daum C."/>
            <person name="Ezra D."/>
            <person name="Gonzalez J."/>
            <person name="Henrissat B."/>
            <person name="Kuo A."/>
            <person name="Liang C."/>
            <person name="Lipzen A."/>
            <person name="Lutzoni F."/>
            <person name="Magnuson J."/>
            <person name="Mondo S."/>
            <person name="Nolan M."/>
            <person name="Ohm R."/>
            <person name="Pangilinan J."/>
            <person name="Park H.-J."/>
            <person name="Ramirez L."/>
            <person name="Alfaro M."/>
            <person name="Sun H."/>
            <person name="Tritt A."/>
            <person name="Yoshinaga Y."/>
            <person name="Zwiers L.-H."/>
            <person name="Turgeon B."/>
            <person name="Goodwin S."/>
            <person name="Spatafora J."/>
            <person name="Crous P."/>
            <person name="Grigoriev I."/>
        </authorList>
    </citation>
    <scope>NUCLEOTIDE SEQUENCE</scope>
    <source>
        <strain evidence="3">CBS 113979</strain>
    </source>
</reference>
<dbReference type="AlphaFoldDB" id="A0A6G1HHP8"/>
<accession>A0A6G1HHP8</accession>
<gene>
    <name evidence="3" type="ORF">K402DRAFT_388242</name>
</gene>
<dbReference type="OrthoDB" id="3061561at2759"/>
<feature type="signal peptide" evidence="2">
    <location>
        <begin position="1"/>
        <end position="21"/>
    </location>
</feature>
<feature type="transmembrane region" description="Helical" evidence="1">
    <location>
        <begin position="546"/>
        <end position="567"/>
    </location>
</feature>
<sequence length="600" mass="66844">MSNINAIAAFIVLLDAQPGQAAPVNGANGTTTIAFKPQDDNRDTLSLIFSCLLTLGLCVYTAVHLNVPLRGQPHWKTRSTELLWCLIGLFGPELVVFAALRQWSSAKELCRRVDQSIIERESPIASPDLSKKVDATVSQVSPSPATVSRQSSVTKSRRYPWTMVHGFYGSMGGFYVEIDEADEGMKGIFGGRSTLTLTAKGVDLLAKYGQLSDISKSEIKDKSKADSLAKFLVCVQAGWMIVQVIARLAENLPVTLLEVNTIGHVLCALTMYILWWNKPRTVQEPTLVSFEKRLLSYMFTASKLSGSQRHRPWFRLARRQAALVNFQYNLPTFSSTGPFSPEEANKSPEDITAMETSSGTTLAGGLFNFAERGVAEPEQVGSFSPQPTLRRKTETRAVDIEKIMSAHDEVLKLAVEALSAYPELAASFEVLETTGDHFGDHLWIKPFVDEFVVDSVSNWPNMELLRQRDRESLVMGAALWGASLVYGAIHCAAWNSFFPSKAEQWMWHTSSIWVAFSALVWIVINLLAIFFKPIDRLWIRFNKRKTYWAVDLVILTLCTLCGAAYIFSRTYLVIGAFVSIRLLPEAAYQSPAWLQVIPHL</sequence>
<feature type="transmembrane region" description="Helical" evidence="1">
    <location>
        <begin position="473"/>
        <end position="498"/>
    </location>
</feature>
<feature type="transmembrane region" description="Helical" evidence="1">
    <location>
        <begin position="228"/>
        <end position="246"/>
    </location>
</feature>
<feature type="transmembrane region" description="Helical" evidence="1">
    <location>
        <begin position="252"/>
        <end position="275"/>
    </location>
</feature>
<keyword evidence="1" id="KW-0472">Membrane</keyword>
<feature type="transmembrane region" description="Helical" evidence="1">
    <location>
        <begin position="510"/>
        <end position="534"/>
    </location>
</feature>
<dbReference type="Proteomes" id="UP000800041">
    <property type="component" value="Unassembled WGS sequence"/>
</dbReference>
<dbReference type="PANTHER" id="PTHR35043:SF7">
    <property type="entry name" value="TRANSCRIPTION FACTOR DOMAIN-CONTAINING PROTEIN"/>
    <property type="match status" value="1"/>
</dbReference>
<protein>
    <submittedName>
        <fullName evidence="3">Uncharacterized protein</fullName>
    </submittedName>
</protein>